<proteinExistence type="inferred from homology"/>
<dbReference type="InterPro" id="IPR013149">
    <property type="entry name" value="ADH-like_C"/>
</dbReference>
<dbReference type="SMART" id="SM00829">
    <property type="entry name" value="PKS_ER"/>
    <property type="match status" value="1"/>
</dbReference>
<dbReference type="CDD" id="cd05285">
    <property type="entry name" value="sorbitol_DH"/>
    <property type="match status" value="1"/>
</dbReference>
<evidence type="ECO:0000256" key="2">
    <source>
        <dbReference type="ARBA" id="ARBA00008072"/>
    </source>
</evidence>
<dbReference type="InterPro" id="IPR002328">
    <property type="entry name" value="ADH_Zn_CS"/>
</dbReference>
<gene>
    <name evidence="8" type="primary">gutB</name>
    <name evidence="8" type="ORF">GCM10011391_08200</name>
</gene>
<dbReference type="Pfam" id="PF00107">
    <property type="entry name" value="ADH_zinc_N"/>
    <property type="match status" value="1"/>
</dbReference>
<reference evidence="8" key="2">
    <citation type="submission" date="2020-09" db="EMBL/GenBank/DDBJ databases">
        <authorList>
            <person name="Sun Q."/>
            <person name="Zhou Y."/>
        </authorList>
    </citation>
    <scope>NUCLEOTIDE SEQUENCE</scope>
    <source>
        <strain evidence="8">CGMCC 1.15371</strain>
    </source>
</reference>
<dbReference type="InterPro" id="IPR036291">
    <property type="entry name" value="NAD(P)-bd_dom_sf"/>
</dbReference>
<keyword evidence="5" id="KW-0560">Oxidoreductase</keyword>
<protein>
    <submittedName>
        <fullName evidence="8">Sorbitol dehydrogenase</fullName>
    </submittedName>
</protein>
<evidence type="ECO:0000259" key="7">
    <source>
        <dbReference type="SMART" id="SM00829"/>
    </source>
</evidence>
<keyword evidence="3 6" id="KW-0479">Metal-binding</keyword>
<dbReference type="Proteomes" id="UP000628775">
    <property type="component" value="Unassembled WGS sequence"/>
</dbReference>
<evidence type="ECO:0000313" key="8">
    <source>
        <dbReference type="EMBL" id="GGE31921.1"/>
    </source>
</evidence>
<dbReference type="EMBL" id="BMIR01000002">
    <property type="protein sequence ID" value="GGE31921.1"/>
    <property type="molecule type" value="Genomic_DNA"/>
</dbReference>
<dbReference type="AlphaFoldDB" id="A0A8J2VNW8"/>
<sequence>MDMKAAILEKPLSIDVHQIERPVPQADEALIKVACIGVCGSDLHYYEHGKIGRYVVEKPIILGHELSGEVIEVGENVSGIKPGDRVAVEPGITCGTCDYCKAGRYNLCPDVQFLATPPVDGAWAEYVSIRSDFLHKIPDSMSDEEAALIEPFSVGFHAMKRGKVGPGDRVLIQGLGPIGLLAIQAAKLFGASEIYASDVIDFRLEAAEKLGINGTIHPLKGDSAAQLQALTGGRGVNKLIETSGNEKAVSDAIHLVNRGGTIVYVGLPVQSAIPMDVAALVDAELDIYGVFRYVNTYPAAIQALAHSDTDIRGIITDRFALDDIKEAVEKARLAKETTLKVMIYPDGMK</sequence>
<dbReference type="GO" id="GO:0016616">
    <property type="term" value="F:oxidoreductase activity, acting on the CH-OH group of donors, NAD or NADP as acceptor"/>
    <property type="evidence" value="ECO:0007669"/>
    <property type="project" value="InterPro"/>
</dbReference>
<dbReference type="GO" id="GO:0008270">
    <property type="term" value="F:zinc ion binding"/>
    <property type="evidence" value="ECO:0007669"/>
    <property type="project" value="InterPro"/>
</dbReference>
<comment type="caution">
    <text evidence="8">The sequence shown here is derived from an EMBL/GenBank/DDBJ whole genome shotgun (WGS) entry which is preliminary data.</text>
</comment>
<accession>A0A8J2VNW8</accession>
<dbReference type="PROSITE" id="PS00059">
    <property type="entry name" value="ADH_ZINC"/>
    <property type="match status" value="1"/>
</dbReference>
<dbReference type="InterPro" id="IPR045306">
    <property type="entry name" value="SDH-like"/>
</dbReference>
<dbReference type="Gene3D" id="3.90.180.10">
    <property type="entry name" value="Medium-chain alcohol dehydrogenases, catalytic domain"/>
    <property type="match status" value="1"/>
</dbReference>
<dbReference type="Gene3D" id="3.40.50.720">
    <property type="entry name" value="NAD(P)-binding Rossmann-like Domain"/>
    <property type="match status" value="1"/>
</dbReference>
<name>A0A8J2VNW8_9BACL</name>
<dbReference type="InterPro" id="IPR020843">
    <property type="entry name" value="ER"/>
</dbReference>
<dbReference type="InterPro" id="IPR013154">
    <property type="entry name" value="ADH-like_N"/>
</dbReference>
<dbReference type="PANTHER" id="PTHR43161">
    <property type="entry name" value="SORBITOL DEHYDROGENASE"/>
    <property type="match status" value="1"/>
</dbReference>
<evidence type="ECO:0000256" key="4">
    <source>
        <dbReference type="ARBA" id="ARBA00022833"/>
    </source>
</evidence>
<evidence type="ECO:0000256" key="5">
    <source>
        <dbReference type="ARBA" id="ARBA00023002"/>
    </source>
</evidence>
<comment type="cofactor">
    <cofactor evidence="1 6">
        <name>Zn(2+)</name>
        <dbReference type="ChEBI" id="CHEBI:29105"/>
    </cofactor>
</comment>
<evidence type="ECO:0000256" key="1">
    <source>
        <dbReference type="ARBA" id="ARBA00001947"/>
    </source>
</evidence>
<evidence type="ECO:0000313" key="9">
    <source>
        <dbReference type="Proteomes" id="UP000628775"/>
    </source>
</evidence>
<comment type="similarity">
    <text evidence="2 6">Belongs to the zinc-containing alcohol dehydrogenase family.</text>
</comment>
<keyword evidence="4 6" id="KW-0862">Zinc</keyword>
<dbReference type="SUPFAM" id="SSF51735">
    <property type="entry name" value="NAD(P)-binding Rossmann-fold domains"/>
    <property type="match status" value="1"/>
</dbReference>
<dbReference type="Pfam" id="PF08240">
    <property type="entry name" value="ADH_N"/>
    <property type="match status" value="1"/>
</dbReference>
<reference evidence="8" key="1">
    <citation type="journal article" date="2014" name="Int. J. Syst. Evol. Microbiol.">
        <title>Complete genome sequence of Corynebacterium casei LMG S-19264T (=DSM 44701T), isolated from a smear-ripened cheese.</title>
        <authorList>
            <consortium name="US DOE Joint Genome Institute (JGI-PGF)"/>
            <person name="Walter F."/>
            <person name="Albersmeier A."/>
            <person name="Kalinowski J."/>
            <person name="Ruckert C."/>
        </authorList>
    </citation>
    <scope>NUCLEOTIDE SEQUENCE</scope>
    <source>
        <strain evidence="8">CGMCC 1.15371</strain>
    </source>
</reference>
<dbReference type="SUPFAM" id="SSF50129">
    <property type="entry name" value="GroES-like"/>
    <property type="match status" value="1"/>
</dbReference>
<feature type="domain" description="Enoyl reductase (ER)" evidence="7">
    <location>
        <begin position="6"/>
        <end position="343"/>
    </location>
</feature>
<evidence type="ECO:0000256" key="3">
    <source>
        <dbReference type="ARBA" id="ARBA00022723"/>
    </source>
</evidence>
<dbReference type="PANTHER" id="PTHR43161:SF9">
    <property type="entry name" value="SORBITOL DEHYDROGENASE"/>
    <property type="match status" value="1"/>
</dbReference>
<keyword evidence="9" id="KW-1185">Reference proteome</keyword>
<organism evidence="8 9">
    <name type="scientific">Pullulanibacillus camelliae</name>
    <dbReference type="NCBI Taxonomy" id="1707096"/>
    <lineage>
        <taxon>Bacteria</taxon>
        <taxon>Bacillati</taxon>
        <taxon>Bacillota</taxon>
        <taxon>Bacilli</taxon>
        <taxon>Bacillales</taxon>
        <taxon>Sporolactobacillaceae</taxon>
        <taxon>Pullulanibacillus</taxon>
    </lineage>
</organism>
<evidence type="ECO:0000256" key="6">
    <source>
        <dbReference type="RuleBase" id="RU361277"/>
    </source>
</evidence>
<dbReference type="InterPro" id="IPR011032">
    <property type="entry name" value="GroES-like_sf"/>
</dbReference>